<evidence type="ECO:0000256" key="2">
    <source>
        <dbReference type="ARBA" id="ARBA00022692"/>
    </source>
</evidence>
<feature type="transmembrane region" description="Helical" evidence="5">
    <location>
        <begin position="119"/>
        <end position="138"/>
    </location>
</feature>
<dbReference type="EMBL" id="RXFT01000021">
    <property type="protein sequence ID" value="RUR71539.1"/>
    <property type="molecule type" value="Genomic_DNA"/>
</dbReference>
<dbReference type="AlphaFoldDB" id="A0A3S1F692"/>
<name>A0A3S1F692_9BURK</name>
<evidence type="ECO:0000256" key="5">
    <source>
        <dbReference type="SAM" id="Phobius"/>
    </source>
</evidence>
<comment type="subcellular location">
    <subcellularLocation>
        <location evidence="1">Membrane</location>
        <topology evidence="1">Multi-pass membrane protein</topology>
    </subcellularLocation>
</comment>
<evidence type="ECO:0000256" key="3">
    <source>
        <dbReference type="ARBA" id="ARBA00022989"/>
    </source>
</evidence>
<feature type="transmembrane region" description="Helical" evidence="5">
    <location>
        <begin position="177"/>
        <end position="202"/>
    </location>
</feature>
<dbReference type="InterPro" id="IPR020846">
    <property type="entry name" value="MFS_dom"/>
</dbReference>
<reference evidence="7 8" key="1">
    <citation type="submission" date="2018-12" db="EMBL/GenBank/DDBJ databases">
        <title>The genome sequences of Variovorax guangxiensis DSM 27352.</title>
        <authorList>
            <person name="Gao J."/>
            <person name="Sun J."/>
        </authorList>
    </citation>
    <scope>NUCLEOTIDE SEQUENCE [LARGE SCALE GENOMIC DNA]</scope>
    <source>
        <strain evidence="7 8">DSM 27352</strain>
    </source>
</reference>
<proteinExistence type="predicted"/>
<dbReference type="OrthoDB" id="7066727at2"/>
<evidence type="ECO:0000313" key="7">
    <source>
        <dbReference type="EMBL" id="RUR71539.1"/>
    </source>
</evidence>
<dbReference type="Proteomes" id="UP000281118">
    <property type="component" value="Unassembled WGS sequence"/>
</dbReference>
<dbReference type="InterPro" id="IPR036259">
    <property type="entry name" value="MFS_trans_sf"/>
</dbReference>
<organism evidence="7 8">
    <name type="scientific">Variovorax guangxiensis</name>
    <dbReference type="NCBI Taxonomy" id="1775474"/>
    <lineage>
        <taxon>Bacteria</taxon>
        <taxon>Pseudomonadati</taxon>
        <taxon>Pseudomonadota</taxon>
        <taxon>Betaproteobacteria</taxon>
        <taxon>Burkholderiales</taxon>
        <taxon>Comamonadaceae</taxon>
        <taxon>Variovorax</taxon>
    </lineage>
</organism>
<evidence type="ECO:0000256" key="4">
    <source>
        <dbReference type="ARBA" id="ARBA00023136"/>
    </source>
</evidence>
<keyword evidence="4 5" id="KW-0472">Membrane</keyword>
<feature type="domain" description="Major facilitator superfamily (MFS) profile" evidence="6">
    <location>
        <begin position="53"/>
        <end position="466"/>
    </location>
</feature>
<dbReference type="PANTHER" id="PTHR23508">
    <property type="entry name" value="CARBOXYLIC ACID TRANSPORTER PROTEIN HOMOLOG"/>
    <property type="match status" value="1"/>
</dbReference>
<feature type="transmembrane region" description="Helical" evidence="5">
    <location>
        <begin position="208"/>
        <end position="227"/>
    </location>
</feature>
<dbReference type="InterPro" id="IPR011701">
    <property type="entry name" value="MFS"/>
</dbReference>
<dbReference type="PROSITE" id="PS00217">
    <property type="entry name" value="SUGAR_TRANSPORT_2"/>
    <property type="match status" value="1"/>
</dbReference>
<feature type="transmembrane region" description="Helical" evidence="5">
    <location>
        <begin position="441"/>
        <end position="462"/>
    </location>
</feature>
<keyword evidence="3 5" id="KW-1133">Transmembrane helix</keyword>
<dbReference type="PANTHER" id="PTHR23508:SF10">
    <property type="entry name" value="CARBOXYLIC ACID TRANSPORTER PROTEIN HOMOLOG"/>
    <property type="match status" value="1"/>
</dbReference>
<feature type="transmembrane region" description="Helical" evidence="5">
    <location>
        <begin position="87"/>
        <end position="107"/>
    </location>
</feature>
<comment type="caution">
    <text evidence="7">The sequence shown here is derived from an EMBL/GenBank/DDBJ whole genome shotgun (WGS) entry which is preliminary data.</text>
</comment>
<dbReference type="InterPro" id="IPR005829">
    <property type="entry name" value="Sugar_transporter_CS"/>
</dbReference>
<sequence length="480" mass="50075">MDRRELPRRQRRGWRVKIDSASIEAGGGGAAAATIDIPALIDSHPVSAFQKWILLLVGCAVVMDGFDVQAMGFVAPAIVQAWGIEKAALGPVFGAGLLGMLVGSLVLSVCADRIGRRPVLLGATVFFALCMLATAFAHTLDQLLAMRFITGIGLGGIMANASALASEYSPQRRRVTLMMWVSCGFTGGAVLGGLISAVLIPWGGWQSVFVFGGVMPLLIAALMWRYMPESMQFLVLRGRKLDRVQQWLGRIAPGVPAGPGTRYVVHEAKQDGAPVVELFRAGRGPATLLLWGINFMNLLNLFFLANWLPTIAAGAGYSASTAVLVGTLLQVGGVVGTVAMGPLIDRVGFYRVLVPVFAVAAVAIAVIGQPALPLLLLLAVVAVSGFCVVGAQPALIALASGVYPTTVRATGMGWSLGIGRAGSIVGPVLAGWLIGLHWTNSALFFAAAVPALLSCAMVLCMGRLKFTGATARQASSGATK</sequence>
<feature type="transmembrane region" description="Helical" evidence="5">
    <location>
        <begin position="288"/>
        <end position="308"/>
    </location>
</feature>
<dbReference type="GO" id="GO:0046943">
    <property type="term" value="F:carboxylic acid transmembrane transporter activity"/>
    <property type="evidence" value="ECO:0007669"/>
    <property type="project" value="TreeGrafter"/>
</dbReference>
<dbReference type="PROSITE" id="PS00216">
    <property type="entry name" value="SUGAR_TRANSPORT_1"/>
    <property type="match status" value="1"/>
</dbReference>
<dbReference type="GO" id="GO:0005886">
    <property type="term" value="C:plasma membrane"/>
    <property type="evidence" value="ECO:0007669"/>
    <property type="project" value="TreeGrafter"/>
</dbReference>
<dbReference type="Pfam" id="PF07690">
    <property type="entry name" value="MFS_1"/>
    <property type="match status" value="2"/>
</dbReference>
<feature type="transmembrane region" description="Helical" evidence="5">
    <location>
        <begin position="52"/>
        <end position="75"/>
    </location>
</feature>
<dbReference type="Gene3D" id="1.20.1250.20">
    <property type="entry name" value="MFS general substrate transporter like domains"/>
    <property type="match status" value="1"/>
</dbReference>
<evidence type="ECO:0000256" key="1">
    <source>
        <dbReference type="ARBA" id="ARBA00004141"/>
    </source>
</evidence>
<dbReference type="SUPFAM" id="SSF103473">
    <property type="entry name" value="MFS general substrate transporter"/>
    <property type="match status" value="1"/>
</dbReference>
<feature type="transmembrane region" description="Helical" evidence="5">
    <location>
        <begin position="144"/>
        <end position="165"/>
    </location>
</feature>
<feature type="transmembrane region" description="Helical" evidence="5">
    <location>
        <begin position="314"/>
        <end position="336"/>
    </location>
</feature>
<protein>
    <submittedName>
        <fullName evidence="7">MFS transporter</fullName>
    </submittedName>
</protein>
<keyword evidence="2 5" id="KW-0812">Transmembrane</keyword>
<gene>
    <name evidence="7" type="ORF">EJP67_31290</name>
</gene>
<evidence type="ECO:0000259" key="6">
    <source>
        <dbReference type="PROSITE" id="PS50850"/>
    </source>
</evidence>
<feature type="transmembrane region" description="Helical" evidence="5">
    <location>
        <begin position="374"/>
        <end position="399"/>
    </location>
</feature>
<feature type="transmembrane region" description="Helical" evidence="5">
    <location>
        <begin position="411"/>
        <end position="435"/>
    </location>
</feature>
<feature type="transmembrane region" description="Helical" evidence="5">
    <location>
        <begin position="348"/>
        <end position="368"/>
    </location>
</feature>
<accession>A0A3S1F692</accession>
<evidence type="ECO:0000313" key="8">
    <source>
        <dbReference type="Proteomes" id="UP000281118"/>
    </source>
</evidence>
<dbReference type="CDD" id="cd17365">
    <property type="entry name" value="MFS_PcaK_like"/>
    <property type="match status" value="1"/>
</dbReference>
<dbReference type="PROSITE" id="PS50850">
    <property type="entry name" value="MFS"/>
    <property type="match status" value="1"/>
</dbReference>